<dbReference type="EMBL" id="JBDLBR010000002">
    <property type="protein sequence ID" value="MEN7536736.1"/>
    <property type="molecule type" value="Genomic_DNA"/>
</dbReference>
<sequence>MNRPIQKAVTLLLATTSVLAAGEVSAQTSDSSVGRAESEDQIVVTAQFREQALQDTPIAITAMSADLLESRGQETVADIGNFTPNVKLSQSSSLVGNSLIAFIRGVGQFDSNFALEPGVGVYVDDVYYGTTFGAVFDLSDLERVEVLRGPQGTLTGKNSLGGAVRLITQKPDGNDNGYVEATYGAYDRMELRAAGSITLAEGLYARVSGLMKRADGYMTLLDYGCANPGSGIAPSPAAGNGCEMGTEGGQDVKALRLNVRYAPAGAPIEINLSADIASDTSESVATKLLFASNPGVRSYDADNLAGGVPFDDRFITGPESYISYADYSSGGNYTTNFGTPLQVLPGTFDAEPRSEANSFGVSANIVYEMSENISLTSITAYREADGYAGIDIDGSPLAILTQAYDLSHKQFTQELRISAAIGDAADLTVGGFYYEADDLLANRTKIPSVLFDFLSNDPVETTSKSLFAHVEVRPAPDLTLIGGLRYTDDRKTYEFSRRNPDGSLPSGIPLTTNFLVAGLDGEVGVFDDDRLDYRIGVNYRWSDALMTYAQVATGFKGGGVNPRPYVADQVVPFGPETLTSYEIGFKSDIGGRVLRLNGAAFLNKFQDIQIALLQCPFSASVICGLPANAGDADVKGLELEAVLQPVAGLRFNGALGYLDFEYTDVDPLTGVTEDMVAPFVNEWQLSAGVEYEAALGSGYLTPRLDWTYQSSFYFNAVNSSDNLVDGYSLFNARLSYESGNGNWTVSAAVTNLFDKFYYIGLNENIAAYGVSTGIVGRPREWSISLRRNF</sequence>
<keyword evidence="3 11" id="KW-1134">Transmembrane beta strand</keyword>
<dbReference type="InterPro" id="IPR012910">
    <property type="entry name" value="Plug_dom"/>
</dbReference>
<keyword evidence="9 11" id="KW-0472">Membrane</keyword>
<evidence type="ECO:0000256" key="11">
    <source>
        <dbReference type="PROSITE-ProRule" id="PRU01360"/>
    </source>
</evidence>
<feature type="domain" description="TonB-dependent receptor-like beta-barrel" evidence="14">
    <location>
        <begin position="316"/>
        <end position="752"/>
    </location>
</feature>
<dbReference type="Pfam" id="PF07715">
    <property type="entry name" value="Plug"/>
    <property type="match status" value="1"/>
</dbReference>
<evidence type="ECO:0000256" key="8">
    <source>
        <dbReference type="ARBA" id="ARBA00023077"/>
    </source>
</evidence>
<comment type="similarity">
    <text evidence="11 12">Belongs to the TonB-dependent receptor family.</text>
</comment>
<name>A0ABV0CVM9_9SPHN</name>
<dbReference type="PROSITE" id="PS52016">
    <property type="entry name" value="TONB_DEPENDENT_REC_3"/>
    <property type="match status" value="1"/>
</dbReference>
<evidence type="ECO:0000313" key="17">
    <source>
        <dbReference type="Proteomes" id="UP001484535"/>
    </source>
</evidence>
<keyword evidence="4" id="KW-0410">Iron transport</keyword>
<keyword evidence="5 11" id="KW-0812">Transmembrane</keyword>
<dbReference type="Pfam" id="PF00593">
    <property type="entry name" value="TonB_dep_Rec_b-barrel"/>
    <property type="match status" value="1"/>
</dbReference>
<dbReference type="Gene3D" id="2.40.170.20">
    <property type="entry name" value="TonB-dependent receptor, beta-barrel domain"/>
    <property type="match status" value="1"/>
</dbReference>
<evidence type="ECO:0000256" key="12">
    <source>
        <dbReference type="RuleBase" id="RU003357"/>
    </source>
</evidence>
<keyword evidence="16" id="KW-0675">Receptor</keyword>
<keyword evidence="2 11" id="KW-0813">Transport</keyword>
<proteinExistence type="inferred from homology"/>
<keyword evidence="10 11" id="KW-0998">Cell outer membrane</keyword>
<evidence type="ECO:0000256" key="2">
    <source>
        <dbReference type="ARBA" id="ARBA00022448"/>
    </source>
</evidence>
<evidence type="ECO:0000256" key="7">
    <source>
        <dbReference type="ARBA" id="ARBA00023065"/>
    </source>
</evidence>
<reference evidence="16 17" key="1">
    <citation type="submission" date="2024-05" db="EMBL/GenBank/DDBJ databases">
        <authorList>
            <person name="Park S."/>
        </authorList>
    </citation>
    <scope>NUCLEOTIDE SEQUENCE [LARGE SCALE GENOMIC DNA]</scope>
    <source>
        <strain evidence="16 17">DGU5</strain>
    </source>
</reference>
<keyword evidence="13" id="KW-0732">Signal</keyword>
<accession>A0ABV0CVM9</accession>
<evidence type="ECO:0000256" key="3">
    <source>
        <dbReference type="ARBA" id="ARBA00022452"/>
    </source>
</evidence>
<keyword evidence="8 12" id="KW-0798">TonB box</keyword>
<evidence type="ECO:0000259" key="14">
    <source>
        <dbReference type="Pfam" id="PF00593"/>
    </source>
</evidence>
<comment type="caution">
    <text evidence="16">The sequence shown here is derived from an EMBL/GenBank/DDBJ whole genome shotgun (WGS) entry which is preliminary data.</text>
</comment>
<keyword evidence="6" id="KW-0408">Iron</keyword>
<evidence type="ECO:0000256" key="9">
    <source>
        <dbReference type="ARBA" id="ARBA00023136"/>
    </source>
</evidence>
<feature type="domain" description="TonB-dependent receptor plug" evidence="15">
    <location>
        <begin position="53"/>
        <end position="163"/>
    </location>
</feature>
<organism evidence="16 17">
    <name type="scientific">Aurantiacibacter flavus</name>
    <dbReference type="NCBI Taxonomy" id="3145232"/>
    <lineage>
        <taxon>Bacteria</taxon>
        <taxon>Pseudomonadati</taxon>
        <taxon>Pseudomonadota</taxon>
        <taxon>Alphaproteobacteria</taxon>
        <taxon>Sphingomonadales</taxon>
        <taxon>Erythrobacteraceae</taxon>
        <taxon>Aurantiacibacter</taxon>
    </lineage>
</organism>
<evidence type="ECO:0000256" key="4">
    <source>
        <dbReference type="ARBA" id="ARBA00022496"/>
    </source>
</evidence>
<comment type="subcellular location">
    <subcellularLocation>
        <location evidence="1 11">Cell outer membrane</location>
        <topology evidence="1 11">Multi-pass membrane protein</topology>
    </subcellularLocation>
</comment>
<evidence type="ECO:0000256" key="13">
    <source>
        <dbReference type="SAM" id="SignalP"/>
    </source>
</evidence>
<keyword evidence="17" id="KW-1185">Reference proteome</keyword>
<dbReference type="PANTHER" id="PTHR32552:SF81">
    <property type="entry name" value="TONB-DEPENDENT OUTER MEMBRANE RECEPTOR"/>
    <property type="match status" value="1"/>
</dbReference>
<dbReference type="SUPFAM" id="SSF56935">
    <property type="entry name" value="Porins"/>
    <property type="match status" value="1"/>
</dbReference>
<evidence type="ECO:0000259" key="15">
    <source>
        <dbReference type="Pfam" id="PF07715"/>
    </source>
</evidence>
<gene>
    <name evidence="16" type="ORF">ABDJ38_06085</name>
</gene>
<feature type="chain" id="PRO_5047536206" evidence="13">
    <location>
        <begin position="21"/>
        <end position="789"/>
    </location>
</feature>
<dbReference type="PANTHER" id="PTHR32552">
    <property type="entry name" value="FERRICHROME IRON RECEPTOR-RELATED"/>
    <property type="match status" value="1"/>
</dbReference>
<evidence type="ECO:0000256" key="1">
    <source>
        <dbReference type="ARBA" id="ARBA00004571"/>
    </source>
</evidence>
<dbReference type="InterPro" id="IPR039426">
    <property type="entry name" value="TonB-dep_rcpt-like"/>
</dbReference>
<evidence type="ECO:0000256" key="5">
    <source>
        <dbReference type="ARBA" id="ARBA00022692"/>
    </source>
</evidence>
<protein>
    <submittedName>
        <fullName evidence="16">TonB-dependent receptor</fullName>
    </submittedName>
</protein>
<keyword evidence="7" id="KW-0406">Ion transport</keyword>
<dbReference type="InterPro" id="IPR036942">
    <property type="entry name" value="Beta-barrel_TonB_sf"/>
</dbReference>
<evidence type="ECO:0000256" key="6">
    <source>
        <dbReference type="ARBA" id="ARBA00023004"/>
    </source>
</evidence>
<evidence type="ECO:0000313" key="16">
    <source>
        <dbReference type="EMBL" id="MEN7536736.1"/>
    </source>
</evidence>
<dbReference type="InterPro" id="IPR000531">
    <property type="entry name" value="Beta-barrel_TonB"/>
</dbReference>
<feature type="signal peptide" evidence="13">
    <location>
        <begin position="1"/>
        <end position="20"/>
    </location>
</feature>
<evidence type="ECO:0000256" key="10">
    <source>
        <dbReference type="ARBA" id="ARBA00023237"/>
    </source>
</evidence>
<dbReference type="Proteomes" id="UP001484535">
    <property type="component" value="Unassembled WGS sequence"/>
</dbReference>